<feature type="compositionally biased region" description="Low complexity" evidence="1">
    <location>
        <begin position="93"/>
        <end position="112"/>
    </location>
</feature>
<dbReference type="EMBL" id="CP080095">
    <property type="protein sequence ID" value="QYD67749.1"/>
    <property type="molecule type" value="Genomic_DNA"/>
</dbReference>
<dbReference type="InterPro" id="IPR018924">
    <property type="entry name" value="DUF2486"/>
</dbReference>
<accession>A0ABX8ULA3</accession>
<dbReference type="Pfam" id="PF10667">
    <property type="entry name" value="DUF2486"/>
    <property type="match status" value="1"/>
</dbReference>
<name>A0ABX8ULA3_9BURK</name>
<feature type="compositionally biased region" description="Polar residues" evidence="1">
    <location>
        <begin position="1"/>
        <end position="10"/>
    </location>
</feature>
<organism evidence="2 3">
    <name type="scientific">Paraburkholderia edwinii</name>
    <dbReference type="NCBI Taxonomy" id="2861782"/>
    <lineage>
        <taxon>Bacteria</taxon>
        <taxon>Pseudomonadati</taxon>
        <taxon>Pseudomonadota</taxon>
        <taxon>Betaproteobacteria</taxon>
        <taxon>Burkholderiales</taxon>
        <taxon>Burkholderiaceae</taxon>
        <taxon>Paraburkholderia</taxon>
    </lineage>
</organism>
<evidence type="ECO:0000313" key="3">
    <source>
        <dbReference type="Proteomes" id="UP000826462"/>
    </source>
</evidence>
<sequence length="188" mass="20276">MSHSNESSSPDDIPILSEVIVQGDPAQGRDVPELVDILPDEPASVPPPAAERDAPPHAATEPAAAKSHAHAKRQTHAHAKRQSHTKSAASDQTTPEVTAPATAPAPTAPATPDYDANLLAERLRGRFASFLTGEGRTLIEARCRDAIQEHNTWLVGQVTREVAMLLETEVSVWIREAIREELKQRGEA</sequence>
<reference evidence="2 3" key="1">
    <citation type="submission" date="2021-07" db="EMBL/GenBank/DDBJ databases">
        <title>Paraburkholderia edwinii protects Aspergillus sp. from phenazines by acting as a toxin sponge.</title>
        <authorList>
            <person name="Dahlstrom K.M."/>
            <person name="Newman D.K."/>
        </authorList>
    </citation>
    <scope>NUCLEOTIDE SEQUENCE [LARGE SCALE GENOMIC DNA]</scope>
    <source>
        <strain evidence="2 3">Pe01</strain>
    </source>
</reference>
<evidence type="ECO:0000256" key="1">
    <source>
        <dbReference type="SAM" id="MobiDB-lite"/>
    </source>
</evidence>
<feature type="compositionally biased region" description="Low complexity" evidence="1">
    <location>
        <begin position="56"/>
        <end position="66"/>
    </location>
</feature>
<keyword evidence="3" id="KW-1185">Reference proteome</keyword>
<dbReference type="RefSeq" id="WP_219796978.1">
    <property type="nucleotide sequence ID" value="NZ_CP080095.1"/>
</dbReference>
<proteinExistence type="predicted"/>
<protein>
    <submittedName>
        <fullName evidence="2">DUF2486 family protein</fullName>
    </submittedName>
</protein>
<feature type="compositionally biased region" description="Basic residues" evidence="1">
    <location>
        <begin position="67"/>
        <end position="84"/>
    </location>
</feature>
<feature type="region of interest" description="Disordered" evidence="1">
    <location>
        <begin position="1"/>
        <end position="113"/>
    </location>
</feature>
<evidence type="ECO:0000313" key="2">
    <source>
        <dbReference type="EMBL" id="QYD67749.1"/>
    </source>
</evidence>
<dbReference type="Proteomes" id="UP000826462">
    <property type="component" value="Chromosome 1"/>
</dbReference>
<gene>
    <name evidence="2" type="ORF">KZJ38_15615</name>
</gene>